<name>A0A0F9GK14_9ZZZZ</name>
<reference evidence="2" key="1">
    <citation type="journal article" date="2015" name="Nature">
        <title>Complex archaea that bridge the gap between prokaryotes and eukaryotes.</title>
        <authorList>
            <person name="Spang A."/>
            <person name="Saw J.H."/>
            <person name="Jorgensen S.L."/>
            <person name="Zaremba-Niedzwiedzka K."/>
            <person name="Martijn J."/>
            <person name="Lind A.E."/>
            <person name="van Eijk R."/>
            <person name="Schleper C."/>
            <person name="Guy L."/>
            <person name="Ettema T.J."/>
        </authorList>
    </citation>
    <scope>NUCLEOTIDE SEQUENCE</scope>
</reference>
<dbReference type="PANTHER" id="PTHR46663">
    <property type="entry name" value="DIGUANYLATE CYCLASE DGCT-RELATED"/>
    <property type="match status" value="1"/>
</dbReference>
<evidence type="ECO:0000259" key="1">
    <source>
        <dbReference type="PROSITE" id="PS50887"/>
    </source>
</evidence>
<sequence>MPGHLHLCQGPHGMRGRCADLGELFSPPELRRFHQDPVRLRDLFDNRISDADQTAVLWMDLDRFKEINDTLGHAVGDLLLMEVGNVLGKPLRDSDTFA</sequence>
<feature type="domain" description="GGDEF" evidence="1">
    <location>
        <begin position="52"/>
        <end position="98"/>
    </location>
</feature>
<dbReference type="PANTHER" id="PTHR46663:SF3">
    <property type="entry name" value="SLL0267 PROTEIN"/>
    <property type="match status" value="1"/>
</dbReference>
<dbReference type="PROSITE" id="PS50887">
    <property type="entry name" value="GGDEF"/>
    <property type="match status" value="1"/>
</dbReference>
<dbReference type="Pfam" id="PF00990">
    <property type="entry name" value="GGDEF"/>
    <property type="match status" value="1"/>
</dbReference>
<dbReference type="InterPro" id="IPR000160">
    <property type="entry name" value="GGDEF_dom"/>
</dbReference>
<feature type="non-terminal residue" evidence="2">
    <location>
        <position position="98"/>
    </location>
</feature>
<comment type="caution">
    <text evidence="2">The sequence shown here is derived from an EMBL/GenBank/DDBJ whole genome shotgun (WGS) entry which is preliminary data.</text>
</comment>
<accession>A0A0F9GK14</accession>
<dbReference type="InterPro" id="IPR052163">
    <property type="entry name" value="DGC-Regulatory_Protein"/>
</dbReference>
<protein>
    <recommendedName>
        <fullName evidence="1">GGDEF domain-containing protein</fullName>
    </recommendedName>
</protein>
<evidence type="ECO:0000313" key="2">
    <source>
        <dbReference type="EMBL" id="KKL63547.1"/>
    </source>
</evidence>
<dbReference type="Gene3D" id="3.30.70.270">
    <property type="match status" value="1"/>
</dbReference>
<dbReference type="SUPFAM" id="SSF55073">
    <property type="entry name" value="Nucleotide cyclase"/>
    <property type="match status" value="1"/>
</dbReference>
<dbReference type="EMBL" id="LAZR01028128">
    <property type="protein sequence ID" value="KKL63547.1"/>
    <property type="molecule type" value="Genomic_DNA"/>
</dbReference>
<dbReference type="AlphaFoldDB" id="A0A0F9GK14"/>
<gene>
    <name evidence="2" type="ORF">LCGC14_2173990</name>
</gene>
<dbReference type="InterPro" id="IPR043128">
    <property type="entry name" value="Rev_trsase/Diguanyl_cyclase"/>
</dbReference>
<organism evidence="2">
    <name type="scientific">marine sediment metagenome</name>
    <dbReference type="NCBI Taxonomy" id="412755"/>
    <lineage>
        <taxon>unclassified sequences</taxon>
        <taxon>metagenomes</taxon>
        <taxon>ecological metagenomes</taxon>
    </lineage>
</organism>
<dbReference type="NCBIfam" id="TIGR00254">
    <property type="entry name" value="GGDEF"/>
    <property type="match status" value="1"/>
</dbReference>
<dbReference type="InterPro" id="IPR029787">
    <property type="entry name" value="Nucleotide_cyclase"/>
</dbReference>
<proteinExistence type="predicted"/>